<dbReference type="GO" id="GO:0020037">
    <property type="term" value="F:heme binding"/>
    <property type="evidence" value="ECO:0007669"/>
    <property type="project" value="InterPro"/>
</dbReference>
<evidence type="ECO:0000256" key="10">
    <source>
        <dbReference type="SAM" id="Phobius"/>
    </source>
</evidence>
<evidence type="ECO:0000256" key="8">
    <source>
        <dbReference type="PIRSR" id="PIRSR602402-1"/>
    </source>
</evidence>
<dbReference type="GO" id="GO:0016712">
    <property type="term" value="F:oxidoreductase activity, acting on paired donors, with incorporation or reduction of molecular oxygen, reduced flavin or flavoprotein as one donor, and incorporation of one atom of oxygen"/>
    <property type="evidence" value="ECO:0007669"/>
    <property type="project" value="InterPro"/>
</dbReference>
<dbReference type="Gene3D" id="1.10.630.10">
    <property type="entry name" value="Cytochrome P450"/>
    <property type="match status" value="1"/>
</dbReference>
<dbReference type="InterPro" id="IPR001128">
    <property type="entry name" value="Cyt_P450"/>
</dbReference>
<feature type="binding site" description="axial binding residue" evidence="8">
    <location>
        <position position="487"/>
    </location>
    <ligand>
        <name>heme</name>
        <dbReference type="ChEBI" id="CHEBI:30413"/>
    </ligand>
    <ligandPart>
        <name>Fe</name>
        <dbReference type="ChEBI" id="CHEBI:18248"/>
    </ligandPart>
</feature>
<dbReference type="InterPro" id="IPR017972">
    <property type="entry name" value="Cyt_P450_CS"/>
</dbReference>
<dbReference type="PANTHER" id="PTHR24287:SF17">
    <property type="entry name" value="P450, PUTATIVE (EUROFUNG)-RELATED"/>
    <property type="match status" value="1"/>
</dbReference>
<keyword evidence="6 8" id="KW-0408">Iron</keyword>
<dbReference type="Proteomes" id="UP001166286">
    <property type="component" value="Unassembled WGS sequence"/>
</dbReference>
<comment type="caution">
    <text evidence="11">The sequence shown here is derived from an EMBL/GenBank/DDBJ whole genome shotgun (WGS) entry which is preliminary data.</text>
</comment>
<keyword evidence="10" id="KW-0812">Transmembrane</keyword>
<dbReference type="PRINTS" id="PR00385">
    <property type="entry name" value="P450"/>
</dbReference>
<dbReference type="InterPro" id="IPR047146">
    <property type="entry name" value="Cyt_P450_E_CYP52_fungi"/>
</dbReference>
<protein>
    <recommendedName>
        <fullName evidence="13">Cytochrome P450 alkane hydroxylase</fullName>
    </recommendedName>
</protein>
<dbReference type="InterPro" id="IPR036396">
    <property type="entry name" value="Cyt_P450_sf"/>
</dbReference>
<reference evidence="11" key="1">
    <citation type="submission" date="2023-03" db="EMBL/GenBank/DDBJ databases">
        <title>Complete genome of Cladonia borealis.</title>
        <authorList>
            <person name="Park H."/>
        </authorList>
    </citation>
    <scope>NUCLEOTIDE SEQUENCE</scope>
    <source>
        <strain evidence="11">ANT050790</strain>
    </source>
</reference>
<dbReference type="GO" id="GO:0005506">
    <property type="term" value="F:iron ion binding"/>
    <property type="evidence" value="ECO:0007669"/>
    <property type="project" value="InterPro"/>
</dbReference>
<dbReference type="AlphaFoldDB" id="A0AA39U554"/>
<evidence type="ECO:0000256" key="9">
    <source>
        <dbReference type="RuleBase" id="RU000461"/>
    </source>
</evidence>
<evidence type="ECO:0000256" key="2">
    <source>
        <dbReference type="ARBA" id="ARBA00010617"/>
    </source>
</evidence>
<gene>
    <name evidence="11" type="ORF">JMJ35_009890</name>
</gene>
<organism evidence="11 12">
    <name type="scientific">Cladonia borealis</name>
    <dbReference type="NCBI Taxonomy" id="184061"/>
    <lineage>
        <taxon>Eukaryota</taxon>
        <taxon>Fungi</taxon>
        <taxon>Dikarya</taxon>
        <taxon>Ascomycota</taxon>
        <taxon>Pezizomycotina</taxon>
        <taxon>Lecanoromycetes</taxon>
        <taxon>OSLEUM clade</taxon>
        <taxon>Lecanoromycetidae</taxon>
        <taxon>Lecanorales</taxon>
        <taxon>Lecanorineae</taxon>
        <taxon>Cladoniaceae</taxon>
        <taxon>Cladonia</taxon>
    </lineage>
</organism>
<evidence type="ECO:0000256" key="3">
    <source>
        <dbReference type="ARBA" id="ARBA00022617"/>
    </source>
</evidence>
<dbReference type="PANTHER" id="PTHR24287">
    <property type="entry name" value="P450, PUTATIVE (EUROFUNG)-RELATED"/>
    <property type="match status" value="1"/>
</dbReference>
<dbReference type="EMBL" id="JAFEKC020000022">
    <property type="protein sequence ID" value="KAK0508001.1"/>
    <property type="molecule type" value="Genomic_DNA"/>
</dbReference>
<accession>A0AA39U554</accession>
<dbReference type="CDD" id="cd11063">
    <property type="entry name" value="CYP52"/>
    <property type="match status" value="1"/>
</dbReference>
<dbReference type="InterPro" id="IPR002402">
    <property type="entry name" value="Cyt_P450_E_grp-II"/>
</dbReference>
<proteinExistence type="inferred from homology"/>
<keyword evidence="10" id="KW-1133">Transmembrane helix</keyword>
<evidence type="ECO:0000256" key="5">
    <source>
        <dbReference type="ARBA" id="ARBA00023002"/>
    </source>
</evidence>
<feature type="transmembrane region" description="Helical" evidence="10">
    <location>
        <begin position="20"/>
        <end position="43"/>
    </location>
</feature>
<keyword evidence="12" id="KW-1185">Reference proteome</keyword>
<dbReference type="PRINTS" id="PR00464">
    <property type="entry name" value="EP450II"/>
</dbReference>
<comment type="cofactor">
    <cofactor evidence="1 8">
        <name>heme</name>
        <dbReference type="ChEBI" id="CHEBI:30413"/>
    </cofactor>
</comment>
<comment type="similarity">
    <text evidence="2 9">Belongs to the cytochrome P450 family.</text>
</comment>
<dbReference type="PROSITE" id="PS00086">
    <property type="entry name" value="CYTOCHROME_P450"/>
    <property type="match status" value="1"/>
</dbReference>
<evidence type="ECO:0008006" key="13">
    <source>
        <dbReference type="Google" id="ProtNLM"/>
    </source>
</evidence>
<keyword evidence="4 8" id="KW-0479">Metal-binding</keyword>
<evidence type="ECO:0000313" key="12">
    <source>
        <dbReference type="Proteomes" id="UP001166286"/>
    </source>
</evidence>
<keyword evidence="5 9" id="KW-0560">Oxidoreductase</keyword>
<dbReference type="PRINTS" id="PR01239">
    <property type="entry name" value="EP450IICYP52"/>
</dbReference>
<sequence length="541" mass="61803">MLISYPLTLLQTPQFSPTNLFSYTLTLQTLSAIVTLITAYYLYRYITISSPRRRFAASKGCHPPPSFPARDPFFGLDFFFESIKAIRAHRALENFTQKYWRSGKNTAKMNVFGKTIVTTIEPENIKQVLSLGFREWGIGGQRKKVMEPFLGEGIFTSDGAEWQHSRDMLRPAFVRTQVGDCEMFERHAEHLLQAIPRNGEIVDLQPLFSKLTLDIATEFLFGKSTDSLAPEGADSETQVFVACVDRAMVTLGAQEEGWAFWVAVMFGLFIQNWKLRHVYKTIHDYVDGIIEKERLELEEEKKQDSIGQDEKKPYIFLHSLLSQTPNKLKIRSELLNILLAGRETTAALLSNLFFVLSSRPDIWTALQQEVSTLNGALPSYTQLKEMKYLRAVLNESLRLHPVVPENARIAQVDTVLPTGGGEDGKAPIFVRKGELAHWSVYAMHRRRDFYGEDAEEFKPERWIDSEERKGLRCGWEYLPFHGGPRICIGQQFALTEASYITVRLVQEFVGIESRDSEPWREELSLICTSHGGCKVMLKPRI</sequence>
<evidence type="ECO:0000256" key="7">
    <source>
        <dbReference type="ARBA" id="ARBA00023033"/>
    </source>
</evidence>
<keyword evidence="7 9" id="KW-0503">Monooxygenase</keyword>
<keyword evidence="3 8" id="KW-0349">Heme</keyword>
<dbReference type="Pfam" id="PF00067">
    <property type="entry name" value="p450"/>
    <property type="match status" value="1"/>
</dbReference>
<dbReference type="SUPFAM" id="SSF48264">
    <property type="entry name" value="Cytochrome P450"/>
    <property type="match status" value="1"/>
</dbReference>
<evidence type="ECO:0000256" key="1">
    <source>
        <dbReference type="ARBA" id="ARBA00001971"/>
    </source>
</evidence>
<keyword evidence="10" id="KW-0472">Membrane</keyword>
<evidence type="ECO:0000256" key="6">
    <source>
        <dbReference type="ARBA" id="ARBA00023004"/>
    </source>
</evidence>
<evidence type="ECO:0000313" key="11">
    <source>
        <dbReference type="EMBL" id="KAK0508001.1"/>
    </source>
</evidence>
<name>A0AA39U554_9LECA</name>
<dbReference type="InterPro" id="IPR002974">
    <property type="entry name" value="Cyt_P450_E_CYP52_ascomycetes"/>
</dbReference>
<evidence type="ECO:0000256" key="4">
    <source>
        <dbReference type="ARBA" id="ARBA00022723"/>
    </source>
</evidence>